<keyword evidence="5" id="KW-1185">Reference proteome</keyword>
<keyword evidence="4" id="KW-0436">Ligase</keyword>
<dbReference type="InterPro" id="IPR009097">
    <property type="entry name" value="Cyclic_Pdiesterase"/>
</dbReference>
<dbReference type="AlphaFoldDB" id="H5XIU9"/>
<feature type="domain" description="Phosphoesterase HXTX" evidence="3">
    <location>
        <begin position="17"/>
        <end position="85"/>
    </location>
</feature>
<dbReference type="OrthoDB" id="9787070at2"/>
<dbReference type="GO" id="GO:0004113">
    <property type="term" value="F:2',3'-cyclic-nucleotide 3'-phosphodiesterase activity"/>
    <property type="evidence" value="ECO:0007669"/>
    <property type="project" value="InterPro"/>
</dbReference>
<comment type="function">
    <text evidence="2">Hydrolyzes RNA 2',3'-cyclic phosphodiester to an RNA 2'-phosphomonoester.</text>
</comment>
<name>H5XIU9_9PSEU</name>
<keyword evidence="1 2" id="KW-0378">Hydrolase</keyword>
<feature type="active site" description="Proton acceptor" evidence="2">
    <location>
        <position position="115"/>
    </location>
</feature>
<feature type="active site" description="Proton donor" evidence="2">
    <location>
        <position position="45"/>
    </location>
</feature>
<dbReference type="InterPro" id="IPR004175">
    <property type="entry name" value="RNA_CPDase"/>
</dbReference>
<proteinExistence type="inferred from homology"/>
<dbReference type="Pfam" id="PF02834">
    <property type="entry name" value="LigT_PEase"/>
    <property type="match status" value="1"/>
</dbReference>
<dbReference type="GO" id="GO:0016874">
    <property type="term" value="F:ligase activity"/>
    <property type="evidence" value="ECO:0007669"/>
    <property type="project" value="UniProtKB-KW"/>
</dbReference>
<dbReference type="Gene3D" id="3.90.1140.10">
    <property type="entry name" value="Cyclic phosphodiesterase"/>
    <property type="match status" value="1"/>
</dbReference>
<comment type="similarity">
    <text evidence="2">Belongs to the 2H phosphoesterase superfamily. ThpR family.</text>
</comment>
<accession>H5XIU9</accession>
<dbReference type="eggNOG" id="COG1514">
    <property type="taxonomic scope" value="Bacteria"/>
</dbReference>
<evidence type="ECO:0000313" key="4">
    <source>
        <dbReference type="EMBL" id="EHR60723.1"/>
    </source>
</evidence>
<reference evidence="4 5" key="1">
    <citation type="submission" date="2011-11" db="EMBL/GenBank/DDBJ databases">
        <title>The Noncontiguous Finished sequence of Saccharomonospora cyanea NA-134.</title>
        <authorList>
            <consortium name="US DOE Joint Genome Institute"/>
            <person name="Lucas S."/>
            <person name="Han J."/>
            <person name="Lapidus A."/>
            <person name="Cheng J.-F."/>
            <person name="Goodwin L."/>
            <person name="Pitluck S."/>
            <person name="Peters L."/>
            <person name="Ovchinnikova G."/>
            <person name="Lu M."/>
            <person name="Detter J.C."/>
            <person name="Han C."/>
            <person name="Tapia R."/>
            <person name="Land M."/>
            <person name="Hauser L."/>
            <person name="Kyrpides N."/>
            <person name="Ivanova N."/>
            <person name="Pagani I."/>
            <person name="Brambilla E.-M."/>
            <person name="Klenk H.-P."/>
            <person name="Woyke T."/>
        </authorList>
    </citation>
    <scope>NUCLEOTIDE SEQUENCE [LARGE SCALE GENOMIC DNA]</scope>
    <source>
        <strain evidence="4 5">NA-134</strain>
    </source>
</reference>
<sequence length="185" mass="20227">MAERARLFSAVVPPPAVLTALRRGLRHTGRVRSPGLRWTTPEQWHVTLGFYGLDDPGARAEWLRARLTGLAAPVVRIEGSGSFRGVLWVGVHGSGLAEVAEAARPDEERRPYVAHLTLALARRGARTSQRSAQAAVEQWRRALADVRGPEWTATEVVLMRSDPAGEPGVGPRYSVVDRFPLDAPN</sequence>
<evidence type="ECO:0000313" key="5">
    <source>
        <dbReference type="Proteomes" id="UP000002791"/>
    </source>
</evidence>
<dbReference type="RefSeq" id="WP_005455539.1">
    <property type="nucleotide sequence ID" value="NZ_CM001440.1"/>
</dbReference>
<dbReference type="EMBL" id="CM001440">
    <property type="protein sequence ID" value="EHR60723.1"/>
    <property type="molecule type" value="Genomic_DNA"/>
</dbReference>
<dbReference type="GO" id="GO:0008664">
    <property type="term" value="F:RNA 2',3'-cyclic 3'-phosphodiesterase activity"/>
    <property type="evidence" value="ECO:0007669"/>
    <property type="project" value="UniProtKB-EC"/>
</dbReference>
<dbReference type="HOGENOM" id="CLU_081251_1_0_11"/>
<dbReference type="PANTHER" id="PTHR35561">
    <property type="entry name" value="RNA 2',3'-CYCLIC PHOSPHODIESTERASE"/>
    <property type="match status" value="1"/>
</dbReference>
<comment type="catalytic activity">
    <reaction evidence="2">
        <text>a 3'-end 2',3'-cyclophospho-ribonucleotide-RNA + H2O = a 3'-end 2'-phospho-ribonucleotide-RNA + H(+)</text>
        <dbReference type="Rhea" id="RHEA:11828"/>
        <dbReference type="Rhea" id="RHEA-COMP:10464"/>
        <dbReference type="Rhea" id="RHEA-COMP:17353"/>
        <dbReference type="ChEBI" id="CHEBI:15377"/>
        <dbReference type="ChEBI" id="CHEBI:15378"/>
        <dbReference type="ChEBI" id="CHEBI:83064"/>
        <dbReference type="ChEBI" id="CHEBI:173113"/>
        <dbReference type="EC" id="3.1.4.58"/>
    </reaction>
</comment>
<dbReference type="HAMAP" id="MF_01940">
    <property type="entry name" value="RNA_CPDase"/>
    <property type="match status" value="1"/>
</dbReference>
<feature type="short sequence motif" description="HXTX 2" evidence="2">
    <location>
        <begin position="115"/>
        <end position="118"/>
    </location>
</feature>
<dbReference type="Proteomes" id="UP000002791">
    <property type="component" value="Chromosome"/>
</dbReference>
<dbReference type="SUPFAM" id="SSF55144">
    <property type="entry name" value="LigT-like"/>
    <property type="match status" value="1"/>
</dbReference>
<dbReference type="EC" id="3.1.4.58" evidence="2"/>
<gene>
    <name evidence="4" type="ORF">SaccyDRAFT_1825</name>
</gene>
<feature type="short sequence motif" description="HXTX 1" evidence="2">
    <location>
        <begin position="45"/>
        <end position="48"/>
    </location>
</feature>
<evidence type="ECO:0000259" key="3">
    <source>
        <dbReference type="Pfam" id="PF02834"/>
    </source>
</evidence>
<evidence type="ECO:0000256" key="2">
    <source>
        <dbReference type="HAMAP-Rule" id="MF_01940"/>
    </source>
</evidence>
<protein>
    <recommendedName>
        <fullName evidence="2">RNA 2',3'-cyclic phosphodiesterase</fullName>
        <shortName evidence="2">RNA 2',3'-CPDase</shortName>
        <ecNumber evidence="2">3.1.4.58</ecNumber>
    </recommendedName>
</protein>
<dbReference type="InterPro" id="IPR014051">
    <property type="entry name" value="Phosphoesterase_HXTX"/>
</dbReference>
<organism evidence="4 5">
    <name type="scientific">Saccharomonospora cyanea NA-134</name>
    <dbReference type="NCBI Taxonomy" id="882082"/>
    <lineage>
        <taxon>Bacteria</taxon>
        <taxon>Bacillati</taxon>
        <taxon>Actinomycetota</taxon>
        <taxon>Actinomycetes</taxon>
        <taxon>Pseudonocardiales</taxon>
        <taxon>Pseudonocardiaceae</taxon>
        <taxon>Saccharomonospora</taxon>
    </lineage>
</organism>
<dbReference type="PANTHER" id="PTHR35561:SF1">
    <property type="entry name" value="RNA 2',3'-CYCLIC PHOSPHODIESTERASE"/>
    <property type="match status" value="1"/>
</dbReference>
<evidence type="ECO:0000256" key="1">
    <source>
        <dbReference type="ARBA" id="ARBA00022801"/>
    </source>
</evidence>
<dbReference type="STRING" id="882082.SaccyDRAFT_1825"/>